<dbReference type="SUPFAM" id="SSF54373">
    <property type="entry name" value="FAD-linked reductases, C-terminal domain"/>
    <property type="match status" value="1"/>
</dbReference>
<feature type="domain" description="FAD dependent oxidoreductase" evidence="2">
    <location>
        <begin position="16"/>
        <end position="356"/>
    </location>
</feature>
<dbReference type="PANTHER" id="PTHR13847">
    <property type="entry name" value="SARCOSINE DEHYDROGENASE-RELATED"/>
    <property type="match status" value="1"/>
</dbReference>
<gene>
    <name evidence="3" type="ORF">Y88_0354</name>
</gene>
<dbReference type="Pfam" id="PF01266">
    <property type="entry name" value="DAO"/>
    <property type="match status" value="1"/>
</dbReference>
<organism evidence="3 4">
    <name type="scientific">Novosphingobium nitrogenifigens DSM 19370</name>
    <dbReference type="NCBI Taxonomy" id="983920"/>
    <lineage>
        <taxon>Bacteria</taxon>
        <taxon>Pseudomonadati</taxon>
        <taxon>Pseudomonadota</taxon>
        <taxon>Alphaproteobacteria</taxon>
        <taxon>Sphingomonadales</taxon>
        <taxon>Sphingomonadaceae</taxon>
        <taxon>Novosphingobium</taxon>
    </lineage>
</organism>
<dbReference type="SUPFAM" id="SSF51905">
    <property type="entry name" value="FAD/NAD(P)-binding domain"/>
    <property type="match status" value="1"/>
</dbReference>
<protein>
    <submittedName>
        <fullName evidence="3">Sarcosine oxidase subunit beta family protein</fullName>
    </submittedName>
</protein>
<comment type="caution">
    <text evidence="3">The sequence shown here is derived from an EMBL/GenBank/DDBJ whole genome shotgun (WGS) entry which is preliminary data.</text>
</comment>
<evidence type="ECO:0000313" key="3">
    <source>
        <dbReference type="EMBL" id="EGD58300.1"/>
    </source>
</evidence>
<evidence type="ECO:0000313" key="4">
    <source>
        <dbReference type="Proteomes" id="UP000004728"/>
    </source>
</evidence>
<evidence type="ECO:0000259" key="2">
    <source>
        <dbReference type="Pfam" id="PF01266"/>
    </source>
</evidence>
<dbReference type="STRING" id="983920.Y88_0354"/>
<dbReference type="EMBL" id="AEWJ01000043">
    <property type="protein sequence ID" value="EGD58300.1"/>
    <property type="molecule type" value="Genomic_DNA"/>
</dbReference>
<dbReference type="Gene3D" id="3.50.50.60">
    <property type="entry name" value="FAD/NAD(P)-binding domain"/>
    <property type="match status" value="1"/>
</dbReference>
<reference evidence="3 4" key="1">
    <citation type="journal article" date="2012" name="J. Bacteriol.">
        <title>Draft Genome Sequence of Novosphingobium nitrogenifigens Y88T.</title>
        <authorList>
            <person name="Strabala T.J."/>
            <person name="Macdonald L."/>
            <person name="Liu V."/>
            <person name="Smit A.M."/>
        </authorList>
    </citation>
    <scope>NUCLEOTIDE SEQUENCE [LARGE SCALE GENOMIC DNA]</scope>
    <source>
        <strain evidence="3 4">DSM 19370</strain>
    </source>
</reference>
<dbReference type="Gene3D" id="3.30.9.10">
    <property type="entry name" value="D-Amino Acid Oxidase, subunit A, domain 2"/>
    <property type="match status" value="1"/>
</dbReference>
<dbReference type="OrthoDB" id="9815989at2"/>
<dbReference type="InterPro" id="IPR006076">
    <property type="entry name" value="FAD-dep_OxRdtase"/>
</dbReference>
<dbReference type="HOGENOM" id="CLU_007884_4_1_5"/>
<dbReference type="GO" id="GO:0005737">
    <property type="term" value="C:cytoplasm"/>
    <property type="evidence" value="ECO:0007669"/>
    <property type="project" value="TreeGrafter"/>
</dbReference>
<keyword evidence="4" id="KW-1185">Reference proteome</keyword>
<dbReference type="eggNOG" id="COG0665">
    <property type="taxonomic scope" value="Bacteria"/>
</dbReference>
<keyword evidence="1" id="KW-0560">Oxidoreductase</keyword>
<dbReference type="Proteomes" id="UP000004728">
    <property type="component" value="Unassembled WGS sequence"/>
</dbReference>
<dbReference type="PANTHER" id="PTHR13847:SF287">
    <property type="entry name" value="FAD-DEPENDENT OXIDOREDUCTASE DOMAIN-CONTAINING PROTEIN 1"/>
    <property type="match status" value="1"/>
</dbReference>
<dbReference type="GO" id="GO:0016491">
    <property type="term" value="F:oxidoreductase activity"/>
    <property type="evidence" value="ECO:0007669"/>
    <property type="project" value="UniProtKB-KW"/>
</dbReference>
<sequence length="389" mass="41757">MAHTAPQRPLPRSASVIIVGGGIQGLAAAYNLAAEHRFGDVLVLDAGYWQGGASGRNGSLIRGAFGTPEWTGLFRYSAEQWRGLSKRIGHNVMFSQRGYTMVAEKASTAHTLREARKVHAELGIHSELLSHDDIARLLPAIDRGQVSGALHLPDSGIAPHHAAMKGLLAAAREQGVDIRYRTRVTAFERRDNRIAGVWVGDHLVRASTVLVAAGGHNPMMADLAGVTLPGHGTRLEIMALEPLRPVIRPGLAIIDSLCYLHQTPRGEIVGAAEAPESPHFTLRTDIPVMATTASVYLRLFPQLADVRILRHWAGLIHATPDYAPLLGEHPACPGLWFSAGWSYGFAGGPGAGRLMAGAIATGTIDPVMRPFAIDRFDRGMPLTDPTLVL</sequence>
<dbReference type="RefSeq" id="WP_008067042.1">
    <property type="nucleotide sequence ID" value="NZ_AQWK01000011.1"/>
</dbReference>
<accession>F1ZAR3</accession>
<dbReference type="InterPro" id="IPR036188">
    <property type="entry name" value="FAD/NAD-bd_sf"/>
</dbReference>
<name>F1ZAR3_9SPHN</name>
<evidence type="ECO:0000256" key="1">
    <source>
        <dbReference type="ARBA" id="ARBA00023002"/>
    </source>
</evidence>
<proteinExistence type="predicted"/>
<dbReference type="AlphaFoldDB" id="F1ZAR3"/>
<dbReference type="InParanoid" id="F1ZAR3"/>